<comment type="caution">
    <text evidence="3">The sequence shown here is derived from an EMBL/GenBank/DDBJ whole genome shotgun (WGS) entry which is preliminary data.</text>
</comment>
<dbReference type="PANTHER" id="PTHR11440">
    <property type="entry name" value="LECITHIN-CHOLESTEROL ACYLTRANSFERASE-RELATED"/>
    <property type="match status" value="1"/>
</dbReference>
<accession>A0A4Y9T1K6</accession>
<dbReference type="EMBL" id="SPUM01000081">
    <property type="protein sequence ID" value="TFW31774.1"/>
    <property type="molecule type" value="Genomic_DNA"/>
</dbReference>
<dbReference type="Pfam" id="PF07819">
    <property type="entry name" value="PGAP1"/>
    <property type="match status" value="1"/>
</dbReference>
<dbReference type="OrthoDB" id="9814331at2"/>
<proteinExistence type="predicted"/>
<dbReference type="AlphaFoldDB" id="A0A4Y9T1K6"/>
<reference evidence="3 4" key="1">
    <citation type="submission" date="2019-03" db="EMBL/GenBank/DDBJ databases">
        <title>Draft genome of Massilia hortus sp. nov., a novel bacterial species of the Oxalobacteraceae family.</title>
        <authorList>
            <person name="Peta V."/>
            <person name="Raths R."/>
            <person name="Bucking H."/>
        </authorList>
    </citation>
    <scope>NUCLEOTIDE SEQUENCE [LARGE SCALE GENOMIC DNA]</scope>
    <source>
        <strain evidence="3 4">ONC3</strain>
    </source>
</reference>
<feature type="domain" description="GPI inositol-deacylase PGAP1-like alpha/beta" evidence="2">
    <location>
        <begin position="238"/>
        <end position="298"/>
    </location>
</feature>
<name>A0A4Y9T1K6_9BURK</name>
<evidence type="ECO:0000313" key="3">
    <source>
        <dbReference type="EMBL" id="TFW31774.1"/>
    </source>
</evidence>
<feature type="region of interest" description="Disordered" evidence="1">
    <location>
        <begin position="65"/>
        <end position="89"/>
    </location>
</feature>
<evidence type="ECO:0000259" key="2">
    <source>
        <dbReference type="Pfam" id="PF07819"/>
    </source>
</evidence>
<dbReference type="InterPro" id="IPR029058">
    <property type="entry name" value="AB_hydrolase_fold"/>
</dbReference>
<evidence type="ECO:0000313" key="4">
    <source>
        <dbReference type="Proteomes" id="UP000297258"/>
    </source>
</evidence>
<dbReference type="SUPFAM" id="SSF53474">
    <property type="entry name" value="alpha/beta-Hydrolases"/>
    <property type="match status" value="1"/>
</dbReference>
<keyword evidence="4" id="KW-1185">Reference proteome</keyword>
<dbReference type="Gene3D" id="3.40.50.1820">
    <property type="entry name" value="alpha/beta hydrolase"/>
    <property type="match status" value="1"/>
</dbReference>
<dbReference type="RefSeq" id="WP_135190114.1">
    <property type="nucleotide sequence ID" value="NZ_SPUM01000081.1"/>
</dbReference>
<evidence type="ECO:0000256" key="1">
    <source>
        <dbReference type="SAM" id="MobiDB-lite"/>
    </source>
</evidence>
<organism evidence="3 4">
    <name type="scientific">Massilia horti</name>
    <dbReference type="NCBI Taxonomy" id="2562153"/>
    <lineage>
        <taxon>Bacteria</taxon>
        <taxon>Pseudomonadati</taxon>
        <taxon>Pseudomonadota</taxon>
        <taxon>Betaproteobacteria</taxon>
        <taxon>Burkholderiales</taxon>
        <taxon>Oxalobacteraceae</taxon>
        <taxon>Telluria group</taxon>
        <taxon>Massilia</taxon>
    </lineage>
</organism>
<protein>
    <recommendedName>
        <fullName evidence="2">GPI inositol-deacylase PGAP1-like alpha/beta domain-containing protein</fullName>
    </recommendedName>
</protein>
<gene>
    <name evidence="3" type="ORF">E4O92_12565</name>
</gene>
<dbReference type="InterPro" id="IPR012908">
    <property type="entry name" value="PGAP1-ab_dom-like"/>
</dbReference>
<dbReference type="Proteomes" id="UP000297258">
    <property type="component" value="Unassembled WGS sequence"/>
</dbReference>
<feature type="compositionally biased region" description="Basic and acidic residues" evidence="1">
    <location>
        <begin position="71"/>
        <end position="80"/>
    </location>
</feature>
<dbReference type="GO" id="GO:0016788">
    <property type="term" value="F:hydrolase activity, acting on ester bonds"/>
    <property type="evidence" value="ECO:0007669"/>
    <property type="project" value="InterPro"/>
</dbReference>
<sequence length="558" mass="61412">MSYDAPELVEPTYPLPAPTPDADGVLSVSAPVSPKEITTRPSVPVPPPDAMPVIVVPGIMGTNLRATSDPAKPKNGELKPGEAAWQPPNGQIDKAKIWTRWRGKTAKQRQKIFDAPTLEVDDRGEIDLGVNPNNYVIDSKIARQRGWGKVHWDSYGKLLVHLQQDLNKPFVPSQGKTVPAPNWVSANYVDRAHWGCTKQDEMAPLEREDLAALARFNHPVYAFGYNWLESCENAALALKEFIAAVRAEWDRPNHPCRPVVLVTHSMGGLVARACAKMAPESIAGVVHAVMPAIGAPAAYRRIACGVEGDAPGIHPIDNSIRGCFAEIVGRSTDLTTPVMAVAPGPLELLPNHLYPGPWLFAAIKREDGERSQLLRLPTGNPYDLYGDTKAWYRMIDLALVDPAKKFGSVQEIEKSLTRAIDQAERFHTKVLGDYYHPNTYVFYGADKAGLSFGSCTWIAEHAGDAVSSKLVANGRLRGRPVPDVREVELEGGKTLRFRHAHQDVNGDGTVPEQSGAAPQGKVKRIFRTKGYEHQECFNQREMLFLTLHLVARIIQKVQ</sequence>